<keyword evidence="2 7" id="KW-0813">Transport</keyword>
<accession>A0A2K2FG84</accession>
<evidence type="ECO:0000259" key="8">
    <source>
        <dbReference type="PROSITE" id="PS50928"/>
    </source>
</evidence>
<feature type="transmembrane region" description="Helical" evidence="7">
    <location>
        <begin position="305"/>
        <end position="325"/>
    </location>
</feature>
<keyword evidence="6 7" id="KW-0472">Membrane</keyword>
<evidence type="ECO:0000256" key="3">
    <source>
        <dbReference type="ARBA" id="ARBA00022475"/>
    </source>
</evidence>
<comment type="subcellular location">
    <subcellularLocation>
        <location evidence="1 7">Cell membrane</location>
        <topology evidence="1 7">Multi-pass membrane protein</topology>
    </subcellularLocation>
</comment>
<dbReference type="InterPro" id="IPR000515">
    <property type="entry name" value="MetI-like"/>
</dbReference>
<evidence type="ECO:0000256" key="1">
    <source>
        <dbReference type="ARBA" id="ARBA00004651"/>
    </source>
</evidence>
<dbReference type="Proteomes" id="UP000236151">
    <property type="component" value="Unassembled WGS sequence"/>
</dbReference>
<dbReference type="SUPFAM" id="SSF161098">
    <property type="entry name" value="MetI-like"/>
    <property type="match status" value="1"/>
</dbReference>
<keyword evidence="3" id="KW-1003">Cell membrane</keyword>
<gene>
    <name evidence="9" type="ORF">CDQ84_08015</name>
</gene>
<comment type="similarity">
    <text evidence="7">Belongs to the binding-protein-dependent transport system permease family.</text>
</comment>
<keyword evidence="4 7" id="KW-0812">Transmembrane</keyword>
<keyword evidence="5 7" id="KW-1133">Transmembrane helix</keyword>
<feature type="transmembrane region" description="Helical" evidence="7">
    <location>
        <begin position="103"/>
        <end position="124"/>
    </location>
</feature>
<evidence type="ECO:0000313" key="9">
    <source>
        <dbReference type="EMBL" id="PNT99782.1"/>
    </source>
</evidence>
<dbReference type="InterPro" id="IPR035906">
    <property type="entry name" value="MetI-like_sf"/>
</dbReference>
<reference evidence="9 10" key="1">
    <citation type="submission" date="2017-06" db="EMBL/GenBank/DDBJ databases">
        <title>Investigating the central metabolism of Clostridium thermosuccinogenes.</title>
        <authorList>
            <person name="Koendjbiharie J.G."/>
            <person name="van Kranenburg R."/>
        </authorList>
    </citation>
    <scope>NUCLEOTIDE SEQUENCE [LARGE SCALE GENOMIC DNA]</scope>
    <source>
        <strain evidence="9 10">DSM 5806</strain>
    </source>
</reference>
<evidence type="ECO:0000256" key="6">
    <source>
        <dbReference type="ARBA" id="ARBA00023136"/>
    </source>
</evidence>
<organism evidence="9 10">
    <name type="scientific">Clostridium thermosuccinogenes</name>
    <dbReference type="NCBI Taxonomy" id="84032"/>
    <lineage>
        <taxon>Bacteria</taxon>
        <taxon>Bacillati</taxon>
        <taxon>Bacillota</taxon>
        <taxon>Clostridia</taxon>
        <taxon>Eubacteriales</taxon>
        <taxon>Clostridiaceae</taxon>
        <taxon>Clostridium</taxon>
    </lineage>
</organism>
<feature type="transmembrane region" description="Helical" evidence="7">
    <location>
        <begin position="182"/>
        <end position="203"/>
    </location>
</feature>
<dbReference type="GO" id="GO:0055085">
    <property type="term" value="P:transmembrane transport"/>
    <property type="evidence" value="ECO:0007669"/>
    <property type="project" value="InterPro"/>
</dbReference>
<proteinExistence type="inferred from homology"/>
<dbReference type="Pfam" id="PF00528">
    <property type="entry name" value="BPD_transp_1"/>
    <property type="match status" value="1"/>
</dbReference>
<dbReference type="PROSITE" id="PS50928">
    <property type="entry name" value="ABC_TM1"/>
    <property type="match status" value="1"/>
</dbReference>
<evidence type="ECO:0000256" key="5">
    <source>
        <dbReference type="ARBA" id="ARBA00022989"/>
    </source>
</evidence>
<dbReference type="OrthoDB" id="9787837at2"/>
<dbReference type="Gene3D" id="1.10.3720.10">
    <property type="entry name" value="MetI-like"/>
    <property type="match status" value="1"/>
</dbReference>
<sequence length="340" mass="38423">MKLFDPVLKKLSSQWNAKSFQDGYKTKKQFSRLIYGFFLASLIAGLCFAILYPLIKVLPVVFCDLHDLGNPDVIWIPMKRSVTSFRAAIRLIYGNGMGMLKTLGYSAIITLINIFVCSMTGYALGRVRFKLSSIAFFLVILTFLVPPQSLLISQYLHFKHFDIFGLIKAFTGDTIDLINKPYTLFIIAFLGFGVKESLFVFILRQFYKGMPTELEEAALIDGCGFHRTYYSIMLPNAVPAIVTVAVLSFVWNYGDTYYTGYFHPDGPYVSNTLTRAFNPSNQNTVLRALSTWYNMPGVTTFAFDAVKQAAVLLYLIPLLVVYFLIQKKLVDNFERSGIVG</sequence>
<evidence type="ECO:0000256" key="7">
    <source>
        <dbReference type="RuleBase" id="RU363032"/>
    </source>
</evidence>
<comment type="caution">
    <text evidence="9">The sequence shown here is derived from an EMBL/GenBank/DDBJ whole genome shotgun (WGS) entry which is preliminary data.</text>
</comment>
<name>A0A2K2FG84_9CLOT</name>
<dbReference type="GO" id="GO:0005886">
    <property type="term" value="C:plasma membrane"/>
    <property type="evidence" value="ECO:0007669"/>
    <property type="project" value="UniProtKB-SubCell"/>
</dbReference>
<feature type="transmembrane region" description="Helical" evidence="7">
    <location>
        <begin position="234"/>
        <end position="254"/>
    </location>
</feature>
<dbReference type="KEGG" id="cthd:CDO33_08340"/>
<feature type="domain" description="ABC transmembrane type-1" evidence="8">
    <location>
        <begin position="99"/>
        <end position="324"/>
    </location>
</feature>
<dbReference type="CDD" id="cd06261">
    <property type="entry name" value="TM_PBP2"/>
    <property type="match status" value="1"/>
</dbReference>
<evidence type="ECO:0000313" key="10">
    <source>
        <dbReference type="Proteomes" id="UP000236151"/>
    </source>
</evidence>
<dbReference type="EMBL" id="NIOJ01000016">
    <property type="protein sequence ID" value="PNT99782.1"/>
    <property type="molecule type" value="Genomic_DNA"/>
</dbReference>
<dbReference type="PANTHER" id="PTHR43744">
    <property type="entry name" value="ABC TRANSPORTER PERMEASE PROTEIN MG189-RELATED-RELATED"/>
    <property type="match status" value="1"/>
</dbReference>
<evidence type="ECO:0000256" key="2">
    <source>
        <dbReference type="ARBA" id="ARBA00022448"/>
    </source>
</evidence>
<keyword evidence="10" id="KW-1185">Reference proteome</keyword>
<protein>
    <recommendedName>
        <fullName evidence="8">ABC transmembrane type-1 domain-containing protein</fullName>
    </recommendedName>
</protein>
<dbReference type="AlphaFoldDB" id="A0A2K2FG84"/>
<feature type="transmembrane region" description="Helical" evidence="7">
    <location>
        <begin position="33"/>
        <end position="55"/>
    </location>
</feature>
<evidence type="ECO:0000256" key="4">
    <source>
        <dbReference type="ARBA" id="ARBA00022692"/>
    </source>
</evidence>
<dbReference type="PANTHER" id="PTHR43744:SF8">
    <property type="entry name" value="SN-GLYCEROL-3-PHOSPHATE TRANSPORT SYSTEM PERMEASE PROTEIN UGPE"/>
    <property type="match status" value="1"/>
</dbReference>
<dbReference type="RefSeq" id="WP_103081215.1">
    <property type="nucleotide sequence ID" value="NZ_CP021850.1"/>
</dbReference>
<feature type="transmembrane region" description="Helical" evidence="7">
    <location>
        <begin position="136"/>
        <end position="156"/>
    </location>
</feature>